<evidence type="ECO:0000256" key="2">
    <source>
        <dbReference type="ARBA" id="ARBA00004604"/>
    </source>
</evidence>
<comment type="function">
    <text evidence="1">Involved in nucleolar processing of pre-18S ribosomal RNA.</text>
</comment>
<keyword evidence="8" id="KW-1185">Reference proteome</keyword>
<dbReference type="AlphaFoldDB" id="A0A317XEA2"/>
<dbReference type="STRING" id="1882483.A0A317XEA2"/>
<feature type="compositionally biased region" description="Low complexity" evidence="6">
    <location>
        <begin position="264"/>
        <end position="279"/>
    </location>
</feature>
<dbReference type="EMBL" id="KZ819253">
    <property type="protein sequence ID" value="PWY96849.1"/>
    <property type="molecule type" value="Genomic_DNA"/>
</dbReference>
<feature type="compositionally biased region" description="Acidic residues" evidence="6">
    <location>
        <begin position="221"/>
        <end position="239"/>
    </location>
</feature>
<feature type="compositionally biased region" description="Low complexity" evidence="6">
    <location>
        <begin position="341"/>
        <end position="351"/>
    </location>
</feature>
<gene>
    <name evidence="7" type="ORF">BCV70DRAFT_203383</name>
</gene>
<sequence length="388" mass="43271">MVGSSLRNAVQRRNHKERSQPVARSKLGFLEKHKDYVLRAKDHHAKRDKLKRLAEKAAMRNKDEFYFGMINSKTKSGVHVQERGTEVLDNDVVALLKTQDIGYVRAQIQAERKRVNALVARIAPSVPSLRAEWLDERENRRPTLQKAGLIADSTEKKNRSGKHAQKQSTIGAQGKKTVWLEDADAIRAYTSRNAALTSASPSSSLAVASTSKAVANGSGYYDDDDNDEEEEQDDEDDEDQGRNDVEEFDWSDSLSDQSSDDDSPSPSSSLPSSTTTSTSGKKTEKHISRLVSELALRYRRLEKLQLAADKLNLVRALMTNKRSHSHKLSRSNTPRLHPHPQSQSQAQALKSAISHGATLAKNRLVLPAHPASGAVERKTYKFSSERKR</sequence>
<evidence type="ECO:0000313" key="8">
    <source>
        <dbReference type="Proteomes" id="UP000246740"/>
    </source>
</evidence>
<dbReference type="Pfam" id="PF03998">
    <property type="entry name" value="Utp11"/>
    <property type="match status" value="1"/>
</dbReference>
<accession>A0A317XEA2</accession>
<dbReference type="PANTHER" id="PTHR12838">
    <property type="entry name" value="U3 SMALL NUCLEOLAR RNA-ASSOCIATED PROTEIN 11"/>
    <property type="match status" value="1"/>
</dbReference>
<dbReference type="GO" id="GO:0006364">
    <property type="term" value="P:rRNA processing"/>
    <property type="evidence" value="ECO:0007669"/>
    <property type="project" value="UniProtKB-KW"/>
</dbReference>
<feature type="region of interest" description="Disordered" evidence="6">
    <location>
        <begin position="369"/>
        <end position="388"/>
    </location>
</feature>
<feature type="region of interest" description="Disordered" evidence="6">
    <location>
        <begin position="144"/>
        <end position="173"/>
    </location>
</feature>
<comment type="similarity">
    <text evidence="3">Belongs to the UTP11 family.</text>
</comment>
<name>A0A317XEA2_9BASI</name>
<feature type="region of interest" description="Disordered" evidence="6">
    <location>
        <begin position="1"/>
        <end position="21"/>
    </location>
</feature>
<dbReference type="OrthoDB" id="29058at2759"/>
<dbReference type="InParanoid" id="A0A317XEA2"/>
<evidence type="ECO:0000256" key="1">
    <source>
        <dbReference type="ARBA" id="ARBA00004099"/>
    </source>
</evidence>
<proteinExistence type="inferred from homology"/>
<reference evidence="7 8" key="1">
    <citation type="journal article" date="2018" name="Mol. Biol. Evol.">
        <title>Broad Genomic Sampling Reveals a Smut Pathogenic Ancestry of the Fungal Clade Ustilaginomycotina.</title>
        <authorList>
            <person name="Kijpornyongpan T."/>
            <person name="Mondo S.J."/>
            <person name="Barry K."/>
            <person name="Sandor L."/>
            <person name="Lee J."/>
            <person name="Lipzen A."/>
            <person name="Pangilinan J."/>
            <person name="LaButti K."/>
            <person name="Hainaut M."/>
            <person name="Henrissat B."/>
            <person name="Grigoriev I.V."/>
            <person name="Spatafora J.W."/>
            <person name="Aime M.C."/>
        </authorList>
    </citation>
    <scope>NUCLEOTIDE SEQUENCE [LARGE SCALE GENOMIC DNA]</scope>
    <source>
        <strain evidence="7 8">MCA 3645</strain>
    </source>
</reference>
<evidence type="ECO:0000256" key="5">
    <source>
        <dbReference type="ARBA" id="ARBA00023242"/>
    </source>
</evidence>
<evidence type="ECO:0000256" key="3">
    <source>
        <dbReference type="ARBA" id="ARBA00008105"/>
    </source>
</evidence>
<feature type="region of interest" description="Disordered" evidence="6">
    <location>
        <begin position="215"/>
        <end position="285"/>
    </location>
</feature>
<dbReference type="Proteomes" id="UP000246740">
    <property type="component" value="Unassembled WGS sequence"/>
</dbReference>
<feature type="compositionally biased region" description="Basic and acidic residues" evidence="6">
    <location>
        <begin position="375"/>
        <end position="388"/>
    </location>
</feature>
<dbReference type="PANTHER" id="PTHR12838:SF0">
    <property type="entry name" value="U3 SMALL NUCLEOLAR RNA-ASSOCIATED PROTEIN 11-RELATED"/>
    <property type="match status" value="1"/>
</dbReference>
<feature type="region of interest" description="Disordered" evidence="6">
    <location>
        <begin position="321"/>
        <end position="351"/>
    </location>
</feature>
<evidence type="ECO:0000256" key="6">
    <source>
        <dbReference type="SAM" id="MobiDB-lite"/>
    </source>
</evidence>
<dbReference type="InterPro" id="IPR007144">
    <property type="entry name" value="SSU_processome_Utp11"/>
</dbReference>
<evidence type="ECO:0000313" key="7">
    <source>
        <dbReference type="EMBL" id="PWY96849.1"/>
    </source>
</evidence>
<organism evidence="7 8">
    <name type="scientific">Testicularia cyperi</name>
    <dbReference type="NCBI Taxonomy" id="1882483"/>
    <lineage>
        <taxon>Eukaryota</taxon>
        <taxon>Fungi</taxon>
        <taxon>Dikarya</taxon>
        <taxon>Basidiomycota</taxon>
        <taxon>Ustilaginomycotina</taxon>
        <taxon>Ustilaginomycetes</taxon>
        <taxon>Ustilaginales</taxon>
        <taxon>Anthracoideaceae</taxon>
        <taxon>Testicularia</taxon>
    </lineage>
</organism>
<comment type="subcellular location">
    <subcellularLocation>
        <location evidence="2">Nucleus</location>
        <location evidence="2">Nucleolus</location>
    </subcellularLocation>
</comment>
<protein>
    <submittedName>
        <fullName evidence="7">Utp11-domain-containing protein</fullName>
    </submittedName>
</protein>
<keyword evidence="5" id="KW-0539">Nucleus</keyword>
<dbReference type="GO" id="GO:0032040">
    <property type="term" value="C:small-subunit processome"/>
    <property type="evidence" value="ECO:0007669"/>
    <property type="project" value="InterPro"/>
</dbReference>
<evidence type="ECO:0000256" key="4">
    <source>
        <dbReference type="ARBA" id="ARBA00022552"/>
    </source>
</evidence>
<keyword evidence="4" id="KW-0698">rRNA processing</keyword>